<dbReference type="EMBL" id="BTSY01000004">
    <property type="protein sequence ID" value="GMT22636.1"/>
    <property type="molecule type" value="Genomic_DNA"/>
</dbReference>
<name>A0AAV5VSK6_9BILA</name>
<sequence>WKPTFYTPVESALHQFAKAAGISRMRCNKPYSKLTNRSKNYKGTGVYLLLKIMIETIAQTAPERVELWMKVKADMGDRVPTIDDSELVQSLLRVAADHYNMATNRLESVWLLSLYANEIDYHTMLQHIPGLSERTWTEAKKMAIDQDSFVLGDNTKERYDPVKLEYFISFITSSHIMISLPWGDATVKDSHGNVIHMSPTVRQTRIYETIRLYEEYMKEAGLEKLLLKRTTAYKILSHLPMKQTQSLTCVDYYQARATN</sequence>
<organism evidence="1 2">
    <name type="scientific">Pristionchus fissidentatus</name>
    <dbReference type="NCBI Taxonomy" id="1538716"/>
    <lineage>
        <taxon>Eukaryota</taxon>
        <taxon>Metazoa</taxon>
        <taxon>Ecdysozoa</taxon>
        <taxon>Nematoda</taxon>
        <taxon>Chromadorea</taxon>
        <taxon>Rhabditida</taxon>
        <taxon>Rhabditina</taxon>
        <taxon>Diplogasteromorpha</taxon>
        <taxon>Diplogasteroidea</taxon>
        <taxon>Neodiplogasteridae</taxon>
        <taxon>Pristionchus</taxon>
    </lineage>
</organism>
<proteinExistence type="predicted"/>
<dbReference type="AlphaFoldDB" id="A0AAV5VSK6"/>
<evidence type="ECO:0000313" key="1">
    <source>
        <dbReference type="EMBL" id="GMT22636.1"/>
    </source>
</evidence>
<comment type="caution">
    <text evidence="1">The sequence shown here is derived from an EMBL/GenBank/DDBJ whole genome shotgun (WGS) entry which is preliminary data.</text>
</comment>
<evidence type="ECO:0000313" key="2">
    <source>
        <dbReference type="Proteomes" id="UP001432322"/>
    </source>
</evidence>
<gene>
    <name evidence="1" type="ORF">PFISCL1PPCAC_13933</name>
</gene>
<protein>
    <submittedName>
        <fullName evidence="1">Uncharacterized protein</fullName>
    </submittedName>
</protein>
<keyword evidence="2" id="KW-1185">Reference proteome</keyword>
<feature type="non-terminal residue" evidence="1">
    <location>
        <position position="259"/>
    </location>
</feature>
<reference evidence="1" key="1">
    <citation type="submission" date="2023-10" db="EMBL/GenBank/DDBJ databases">
        <title>Genome assembly of Pristionchus species.</title>
        <authorList>
            <person name="Yoshida K."/>
            <person name="Sommer R.J."/>
        </authorList>
    </citation>
    <scope>NUCLEOTIDE SEQUENCE</scope>
    <source>
        <strain evidence="1">RS5133</strain>
    </source>
</reference>
<accession>A0AAV5VSK6</accession>
<feature type="non-terminal residue" evidence="1">
    <location>
        <position position="1"/>
    </location>
</feature>
<dbReference type="Proteomes" id="UP001432322">
    <property type="component" value="Unassembled WGS sequence"/>
</dbReference>